<sequence>MEVDEGVTVKGDETSDSYRVGARTENPSPNASSNPNLGSNPTTIQFSVQEVALTPASEGTVVKKKRGRPRRYGPDGTLAATALSPMPISSSIPLTGEFSAWKRGRGRPVGSSKKQHGYELENPGESLAYFVGANFTPHVLTVNAGEDVTMKIMSFSQQGARAICILSANGMISNVTLCQPTSFGGTLTYEGRFEILSLSGSFMPMENGGTKSRSGGMSVSLAGPDGRVVGGGLAGLLIAAGPVQVVVGSFLPGHQQEQKKKQRIELAPTITPTISVLSAEEFKGGYDGVKPILMPAPSFHGANLASLKPMPAFRDLGVDTKSSSPEDQCRGPDLSNLEVSC</sequence>
<dbReference type="InterPro" id="IPR039605">
    <property type="entry name" value="AHL"/>
</dbReference>
<evidence type="ECO:0000256" key="2">
    <source>
        <dbReference type="ARBA" id="ARBA00023015"/>
    </source>
</evidence>
<dbReference type="FunFam" id="3.30.1330.80:FF:000003">
    <property type="entry name" value="AT-hook motif nuclear-localized protein 1-like"/>
    <property type="match status" value="1"/>
</dbReference>
<feature type="region of interest" description="Disordered" evidence="7">
    <location>
        <begin position="1"/>
        <end position="42"/>
    </location>
</feature>
<comment type="domain">
    <text evidence="6">The PPC domain mediates interactions between AHL proteins.</text>
</comment>
<evidence type="ECO:0000256" key="6">
    <source>
        <dbReference type="RuleBase" id="RU367031"/>
    </source>
</evidence>
<keyword evidence="3 6" id="KW-0238">DNA-binding</keyword>
<dbReference type="InterPro" id="IPR005175">
    <property type="entry name" value="PPC_dom"/>
</dbReference>
<dbReference type="EMBL" id="GGEC01019748">
    <property type="protein sequence ID" value="MBX00232.1"/>
    <property type="molecule type" value="Transcribed_RNA"/>
</dbReference>
<protein>
    <recommendedName>
        <fullName evidence="6">AT-hook motif nuclear-localized protein</fullName>
    </recommendedName>
</protein>
<dbReference type="Gene3D" id="3.30.1330.80">
    <property type="entry name" value="Hypothetical protein, similar to alpha- acetolactate decarboxylase, domain 2"/>
    <property type="match status" value="1"/>
</dbReference>
<comment type="function">
    <text evidence="6">Transcription factor that specifically binds AT-rich DNA sequences related to the nuclear matrix attachment regions (MARs).</text>
</comment>
<evidence type="ECO:0000256" key="1">
    <source>
        <dbReference type="ARBA" id="ARBA00004123"/>
    </source>
</evidence>
<keyword evidence="2 6" id="KW-0805">Transcription regulation</keyword>
<evidence type="ECO:0000259" key="8">
    <source>
        <dbReference type="PROSITE" id="PS51742"/>
    </source>
</evidence>
<proteinExistence type="predicted"/>
<organism evidence="9">
    <name type="scientific">Rhizophora mucronata</name>
    <name type="common">Asiatic mangrove</name>
    <dbReference type="NCBI Taxonomy" id="61149"/>
    <lineage>
        <taxon>Eukaryota</taxon>
        <taxon>Viridiplantae</taxon>
        <taxon>Streptophyta</taxon>
        <taxon>Embryophyta</taxon>
        <taxon>Tracheophyta</taxon>
        <taxon>Spermatophyta</taxon>
        <taxon>Magnoliopsida</taxon>
        <taxon>eudicotyledons</taxon>
        <taxon>Gunneridae</taxon>
        <taxon>Pentapetalae</taxon>
        <taxon>rosids</taxon>
        <taxon>fabids</taxon>
        <taxon>Malpighiales</taxon>
        <taxon>Rhizophoraceae</taxon>
        <taxon>Rhizophora</taxon>
    </lineage>
</organism>
<evidence type="ECO:0000313" key="9">
    <source>
        <dbReference type="EMBL" id="MBX00232.1"/>
    </source>
</evidence>
<dbReference type="AlphaFoldDB" id="A0A2P2K3B6"/>
<name>A0A2P2K3B6_RHIMU</name>
<evidence type="ECO:0000256" key="4">
    <source>
        <dbReference type="ARBA" id="ARBA00023163"/>
    </source>
</evidence>
<dbReference type="Pfam" id="PF03479">
    <property type="entry name" value="PCC"/>
    <property type="match status" value="1"/>
</dbReference>
<keyword evidence="5 6" id="KW-0539">Nucleus</keyword>
<evidence type="ECO:0000256" key="7">
    <source>
        <dbReference type="SAM" id="MobiDB-lite"/>
    </source>
</evidence>
<dbReference type="PANTHER" id="PTHR31500">
    <property type="entry name" value="AT-HOOK MOTIF NUCLEAR-LOCALIZED PROTEIN 9"/>
    <property type="match status" value="1"/>
</dbReference>
<dbReference type="GO" id="GO:0005634">
    <property type="term" value="C:nucleus"/>
    <property type="evidence" value="ECO:0007669"/>
    <property type="project" value="UniProtKB-SubCell"/>
</dbReference>
<comment type="subcellular location">
    <subcellularLocation>
        <location evidence="1 6">Nucleus</location>
    </subcellularLocation>
</comment>
<feature type="domain" description="PPC" evidence="8">
    <location>
        <begin position="132"/>
        <end position="273"/>
    </location>
</feature>
<dbReference type="SUPFAM" id="SSF117856">
    <property type="entry name" value="AF0104/ALDC/Ptd012-like"/>
    <property type="match status" value="1"/>
</dbReference>
<accession>A0A2P2K3B6</accession>
<feature type="compositionally biased region" description="Low complexity" evidence="7">
    <location>
        <begin position="26"/>
        <end position="41"/>
    </location>
</feature>
<reference evidence="9" key="1">
    <citation type="submission" date="2018-02" db="EMBL/GenBank/DDBJ databases">
        <title>Rhizophora mucronata_Transcriptome.</title>
        <authorList>
            <person name="Meera S.P."/>
            <person name="Sreeshan A."/>
            <person name="Augustine A."/>
        </authorList>
    </citation>
    <scope>NUCLEOTIDE SEQUENCE</scope>
    <source>
        <tissue evidence="9">Leaf</tissue>
    </source>
</reference>
<evidence type="ECO:0000256" key="3">
    <source>
        <dbReference type="ARBA" id="ARBA00023125"/>
    </source>
</evidence>
<dbReference type="CDD" id="cd11378">
    <property type="entry name" value="DUF296"/>
    <property type="match status" value="1"/>
</dbReference>
<feature type="region of interest" description="Disordered" evidence="7">
    <location>
        <begin position="316"/>
        <end position="335"/>
    </location>
</feature>
<evidence type="ECO:0000256" key="5">
    <source>
        <dbReference type="ARBA" id="ARBA00023242"/>
    </source>
</evidence>
<dbReference type="PROSITE" id="PS51742">
    <property type="entry name" value="PPC"/>
    <property type="match status" value="1"/>
</dbReference>
<keyword evidence="4 6" id="KW-0804">Transcription</keyword>
<dbReference type="PANTHER" id="PTHR31500:SF18">
    <property type="entry name" value="AT-HOOK MOTIF NUCLEAR-LOCALIZED PROTEIN 3"/>
    <property type="match status" value="1"/>
</dbReference>
<dbReference type="GO" id="GO:0003680">
    <property type="term" value="F:minor groove of adenine-thymine-rich DNA binding"/>
    <property type="evidence" value="ECO:0007669"/>
    <property type="project" value="UniProtKB-UniRule"/>
</dbReference>